<keyword evidence="1" id="KW-0472">Membrane</keyword>
<dbReference type="AlphaFoldDB" id="A0A8J2MQS2"/>
<dbReference type="Proteomes" id="UP000746747">
    <property type="component" value="Unassembled WGS sequence"/>
</dbReference>
<gene>
    <name evidence="2" type="ORF">CJOHNSTONI_LOCUS6814</name>
</gene>
<evidence type="ECO:0000256" key="1">
    <source>
        <dbReference type="SAM" id="Phobius"/>
    </source>
</evidence>
<dbReference type="EMBL" id="CAKAEH010001503">
    <property type="protein sequence ID" value="CAG9536943.1"/>
    <property type="molecule type" value="Genomic_DNA"/>
</dbReference>
<protein>
    <submittedName>
        <fullName evidence="2">Uncharacterized protein</fullName>
    </submittedName>
</protein>
<reference evidence="2" key="1">
    <citation type="submission" date="2021-09" db="EMBL/GenBank/DDBJ databases">
        <authorList>
            <consortium name="Pathogen Informatics"/>
        </authorList>
    </citation>
    <scope>NUCLEOTIDE SEQUENCE</scope>
</reference>
<feature type="transmembrane region" description="Helical" evidence="1">
    <location>
        <begin position="66"/>
        <end position="86"/>
    </location>
</feature>
<keyword evidence="3" id="KW-1185">Reference proteome</keyword>
<name>A0A8J2MQS2_9BILA</name>
<sequence>MTINTIGRRLYIPIGIIHSQTYIDEGRGEGEEWGGRGRGVHGRHAASIPTILSQGIFCDATHMRRFLLSSLSLSQAMSVILVLHMWCARMQVHAGVGMCVCGHMRAYASGYVHVNVHVCGRAWVCGWMNGYMRVLPFIDVSYIVGSCSKGSEMGVNDDDDNGDSISDTLSAGSLFPLSISLHIRGTYILPRLLPESRHILSTCS</sequence>
<accession>A0A8J2MQS2</accession>
<keyword evidence="1" id="KW-1133">Transmembrane helix</keyword>
<comment type="caution">
    <text evidence="2">The sequence shown here is derived from an EMBL/GenBank/DDBJ whole genome shotgun (WGS) entry which is preliminary data.</text>
</comment>
<evidence type="ECO:0000313" key="2">
    <source>
        <dbReference type="EMBL" id="CAG9536943.1"/>
    </source>
</evidence>
<organism evidence="2 3">
    <name type="scientific">Cercopithifilaria johnstoni</name>
    <dbReference type="NCBI Taxonomy" id="2874296"/>
    <lineage>
        <taxon>Eukaryota</taxon>
        <taxon>Metazoa</taxon>
        <taxon>Ecdysozoa</taxon>
        <taxon>Nematoda</taxon>
        <taxon>Chromadorea</taxon>
        <taxon>Rhabditida</taxon>
        <taxon>Spirurina</taxon>
        <taxon>Spiruromorpha</taxon>
        <taxon>Filarioidea</taxon>
        <taxon>Onchocercidae</taxon>
        <taxon>Cercopithifilaria</taxon>
    </lineage>
</organism>
<evidence type="ECO:0000313" key="3">
    <source>
        <dbReference type="Proteomes" id="UP000746747"/>
    </source>
</evidence>
<keyword evidence="1" id="KW-0812">Transmembrane</keyword>
<proteinExistence type="predicted"/>